<dbReference type="Pfam" id="PF12796">
    <property type="entry name" value="Ank_2"/>
    <property type="match status" value="1"/>
</dbReference>
<feature type="repeat" description="ANK" evidence="3">
    <location>
        <begin position="40"/>
        <end position="69"/>
    </location>
</feature>
<comment type="caution">
    <text evidence="5">The sequence shown here is derived from an EMBL/GenBank/DDBJ whole genome shotgun (WGS) entry which is preliminary data.</text>
</comment>
<dbReference type="PROSITE" id="PS50088">
    <property type="entry name" value="ANK_REPEAT"/>
    <property type="match status" value="4"/>
</dbReference>
<gene>
    <name evidence="5" type="ORF">PHYPSEUDO_001774</name>
</gene>
<feature type="repeat" description="ANK" evidence="3">
    <location>
        <begin position="289"/>
        <end position="322"/>
    </location>
</feature>
<proteinExistence type="predicted"/>
<dbReference type="PROSITE" id="PS50297">
    <property type="entry name" value="ANK_REP_REGION"/>
    <property type="match status" value="3"/>
</dbReference>
<evidence type="ECO:0000256" key="2">
    <source>
        <dbReference type="ARBA" id="ARBA00023043"/>
    </source>
</evidence>
<organism evidence="5 6">
    <name type="scientific">Phytophthora pseudosyringae</name>
    <dbReference type="NCBI Taxonomy" id="221518"/>
    <lineage>
        <taxon>Eukaryota</taxon>
        <taxon>Sar</taxon>
        <taxon>Stramenopiles</taxon>
        <taxon>Oomycota</taxon>
        <taxon>Peronosporomycetes</taxon>
        <taxon>Peronosporales</taxon>
        <taxon>Peronosporaceae</taxon>
        <taxon>Phytophthora</taxon>
    </lineage>
</organism>
<evidence type="ECO:0000313" key="6">
    <source>
        <dbReference type="Proteomes" id="UP000694044"/>
    </source>
</evidence>
<protein>
    <submittedName>
        <fullName evidence="5">Uncharacterized protein</fullName>
    </submittedName>
</protein>
<evidence type="ECO:0000256" key="3">
    <source>
        <dbReference type="PROSITE-ProRule" id="PRU00023"/>
    </source>
</evidence>
<evidence type="ECO:0000256" key="4">
    <source>
        <dbReference type="SAM" id="MobiDB-lite"/>
    </source>
</evidence>
<evidence type="ECO:0000256" key="1">
    <source>
        <dbReference type="ARBA" id="ARBA00022737"/>
    </source>
</evidence>
<evidence type="ECO:0000313" key="5">
    <source>
        <dbReference type="EMBL" id="KAG7375338.1"/>
    </source>
</evidence>
<dbReference type="Pfam" id="PF00023">
    <property type="entry name" value="Ank"/>
    <property type="match status" value="1"/>
</dbReference>
<dbReference type="AlphaFoldDB" id="A0A8T1V5J8"/>
<dbReference type="PANTHER" id="PTHR24171">
    <property type="entry name" value="ANKYRIN REPEAT DOMAIN-CONTAINING PROTEIN 39-RELATED"/>
    <property type="match status" value="1"/>
</dbReference>
<sequence length="803" mass="89828">MGFFSPDTITNFVRRGDLEGVRRRIELGDDVNERRSFQCTPLTEAAKYNLCAITNLLLDHGADMDLTNMNGFTALHMAVYDKNIEAALLLTRRGANVNRFGYMGQTPLQCAVNGDLIEVTAELLRHGADPAICNKYNYCARDYVPLGSNQEKFLKLLTAYVDLESAIKAKNADAITVWLRKALTGDPSSAISDIDAAIQLQHADAVAAVLEITLATRTLDDQVQKHKSVEAGIESAVDVNWRESLTLAGDDYKKNWLKQVLLSQDMGGLRTFTEALAKDAWMQQVVFNNGWTPLHYSASLDNLSFVQYLLVECGLNPLALSSDKKTARDVAIEAESSSDLCWMLQQHMKKRAFSDQSALLLSSEVVTVSALQQLPRQMTSVYDLRIVYNLAFEALAPAEMHDVLTEAFDAVIREKLVFDDHAAVFFKMGLQECRRHNFISEVEQIKWDVKATKVNVENSDWVREIKQTLQAVESRVTTTERNVQLLHSQFGALRNALVQREQFEIKQRKRQRYISLLSSALLMCGGGILQDVVRDAFSLSDPEQLMSALSAGHMKEFLAETTTTLVFKDGVEALLREADVDPAEFAEVLRDAISQKHFEAITLDETAVVPHFDTEDENPLFPPKNENPLFPPKNENPRSPPKKTGAFRAAVHAALQSAKAKEDEEKLALFDAQKAVTSPATTVQTSSPTSTPIASQMSEEDMAAYPYHYAVRFSEGNFELFQEMVQYVEEEDDDINQTLSMYVRPADFKNPTEVVEASALVYASYLGHVETVKWFLDRNDVVKSEKSVLTIKRSRSSLADGNE</sequence>
<reference evidence="5" key="1">
    <citation type="submission" date="2021-02" db="EMBL/GenBank/DDBJ databases">
        <authorList>
            <person name="Palmer J.M."/>
        </authorList>
    </citation>
    <scope>NUCLEOTIDE SEQUENCE</scope>
    <source>
        <strain evidence="5">SCRP734</strain>
    </source>
</reference>
<keyword evidence="6" id="KW-1185">Reference proteome</keyword>
<keyword evidence="1" id="KW-0677">Repeat</keyword>
<feature type="repeat" description="ANK" evidence="3">
    <location>
        <begin position="103"/>
        <end position="135"/>
    </location>
</feature>
<keyword evidence="2 3" id="KW-0040">ANK repeat</keyword>
<dbReference type="InterPro" id="IPR002110">
    <property type="entry name" value="Ankyrin_rpt"/>
</dbReference>
<feature type="non-terminal residue" evidence="5">
    <location>
        <position position="803"/>
    </location>
</feature>
<accession>A0A8T1V5J8</accession>
<feature type="repeat" description="ANK" evidence="3">
    <location>
        <begin position="70"/>
        <end position="102"/>
    </location>
</feature>
<dbReference type="EMBL" id="JAGDFM010001275">
    <property type="protein sequence ID" value="KAG7375338.1"/>
    <property type="molecule type" value="Genomic_DNA"/>
</dbReference>
<dbReference type="SMART" id="SM00248">
    <property type="entry name" value="ANK"/>
    <property type="match status" value="6"/>
</dbReference>
<name>A0A8T1V5J8_9STRA</name>
<feature type="region of interest" description="Disordered" evidence="4">
    <location>
        <begin position="613"/>
        <end position="643"/>
    </location>
</feature>
<dbReference type="Proteomes" id="UP000694044">
    <property type="component" value="Unassembled WGS sequence"/>
</dbReference>
<dbReference type="OrthoDB" id="158111at2759"/>